<dbReference type="InterPro" id="IPR002725">
    <property type="entry name" value="YgjP-like_metallopeptidase"/>
</dbReference>
<proteinExistence type="predicted"/>
<accession>A0A4R7LMA2</accession>
<dbReference type="Pfam" id="PF01863">
    <property type="entry name" value="YgjP-like"/>
    <property type="match status" value="1"/>
</dbReference>
<dbReference type="CDD" id="cd07344">
    <property type="entry name" value="M48_yhfN_like"/>
    <property type="match status" value="1"/>
</dbReference>
<name>A0A4R7LMA2_9RHOB</name>
<keyword evidence="3" id="KW-1185">Reference proteome</keyword>
<dbReference type="EMBL" id="SOBH01000001">
    <property type="protein sequence ID" value="TDT76764.1"/>
    <property type="molecule type" value="Genomic_DNA"/>
</dbReference>
<evidence type="ECO:0000313" key="2">
    <source>
        <dbReference type="EMBL" id="TDT76764.1"/>
    </source>
</evidence>
<dbReference type="Proteomes" id="UP000294563">
    <property type="component" value="Unassembled WGS sequence"/>
</dbReference>
<evidence type="ECO:0000313" key="3">
    <source>
        <dbReference type="Proteomes" id="UP000294563"/>
    </source>
</evidence>
<dbReference type="PANTHER" id="PTHR30399:SF1">
    <property type="entry name" value="UTP PYROPHOSPHATASE"/>
    <property type="match status" value="1"/>
</dbReference>
<dbReference type="PANTHER" id="PTHR30399">
    <property type="entry name" value="UNCHARACTERIZED PROTEIN YGJP"/>
    <property type="match status" value="1"/>
</dbReference>
<feature type="domain" description="YgjP-like metallopeptidase" evidence="1">
    <location>
        <begin position="57"/>
        <end position="252"/>
    </location>
</feature>
<dbReference type="AlphaFoldDB" id="A0A4R7LMA2"/>
<dbReference type="InterPro" id="IPR053136">
    <property type="entry name" value="UTP_pyrophosphatase-like"/>
</dbReference>
<protein>
    <recommendedName>
        <fullName evidence="1">YgjP-like metallopeptidase domain-containing protein</fullName>
    </recommendedName>
</protein>
<organism evidence="2 3">
    <name type="scientific">Litoreibacter halocynthiae</name>
    <dbReference type="NCBI Taxonomy" id="1242689"/>
    <lineage>
        <taxon>Bacteria</taxon>
        <taxon>Pseudomonadati</taxon>
        <taxon>Pseudomonadota</taxon>
        <taxon>Alphaproteobacteria</taxon>
        <taxon>Rhodobacterales</taxon>
        <taxon>Roseobacteraceae</taxon>
        <taxon>Litoreibacter</taxon>
    </lineage>
</organism>
<comment type="caution">
    <text evidence="2">The sequence shown here is derived from an EMBL/GenBank/DDBJ whole genome shotgun (WGS) entry which is preliminary data.</text>
</comment>
<gene>
    <name evidence="2" type="ORF">BDE40_0034</name>
</gene>
<evidence type="ECO:0000259" key="1">
    <source>
        <dbReference type="Pfam" id="PF01863"/>
    </source>
</evidence>
<reference evidence="2 3" key="1">
    <citation type="submission" date="2019-03" db="EMBL/GenBank/DDBJ databases">
        <title>Genomic Encyclopedia of Archaeal and Bacterial Type Strains, Phase II (KMG-II): from individual species to whole genera.</title>
        <authorList>
            <person name="Goeker M."/>
        </authorList>
    </citation>
    <scope>NUCLEOTIDE SEQUENCE [LARGE SCALE GENOMIC DNA]</scope>
    <source>
        <strain evidence="2 3">DSM 29467</strain>
    </source>
</reference>
<dbReference type="Gene3D" id="3.30.2010.10">
    <property type="entry name" value="Metalloproteases ('zincins'), catalytic domain"/>
    <property type="match status" value="1"/>
</dbReference>
<sequence>MGKGVSKAFPPLLLSMAYWPRYLLPKQYNAGTQEMAETIQLGDPPIDVTLKHSARAKRLSLRVSGVDGRVSLTLPRRASLREAQAFLHTKEDWIRGHLDRQPSTTLVVPGALIPVEGRPRLIAETRTRVVKLMDEHILVPLGEDKAGVRVRAFLKTLARDRLAEASARYAAQLGHPFGKISLRDTRSRWGSCTSEGNLMYSWRLILAPASVLDYVAAHEVAHLAEMNHSAAFWNEVAGLMPEYETPRKWLRSNGGGLHRFQF</sequence>